<dbReference type="InterPro" id="IPR036390">
    <property type="entry name" value="WH_DNA-bd_sf"/>
</dbReference>
<keyword evidence="5 7" id="KW-0539">Nucleus</keyword>
<comment type="subcellular location">
    <subcellularLocation>
        <location evidence="7">Nucleus</location>
    </subcellularLocation>
</comment>
<feature type="region of interest" description="Disordered" evidence="8">
    <location>
        <begin position="179"/>
        <end position="200"/>
    </location>
</feature>
<dbReference type="PANTHER" id="PTHR11829:SF411">
    <property type="entry name" value="FORKHEAD BOX PROTEIN L2"/>
    <property type="match status" value="1"/>
</dbReference>
<evidence type="ECO:0000256" key="7">
    <source>
        <dbReference type="PROSITE-ProRule" id="PRU00089"/>
    </source>
</evidence>
<evidence type="ECO:0000256" key="2">
    <source>
        <dbReference type="ARBA" id="ARBA00022782"/>
    </source>
</evidence>
<proteinExistence type="predicted"/>
<comment type="caution">
    <text evidence="10">The sequence shown here is derived from an EMBL/GenBank/DDBJ whole genome shotgun (WGS) entry which is preliminary data.</text>
</comment>
<dbReference type="SMART" id="SM00339">
    <property type="entry name" value="FH"/>
    <property type="match status" value="1"/>
</dbReference>
<dbReference type="Gene3D" id="1.10.10.10">
    <property type="entry name" value="Winged helix-like DNA-binding domain superfamily/Winged helix DNA-binding domain"/>
    <property type="match status" value="1"/>
</dbReference>
<dbReference type="EMBL" id="JAKMXF010000312">
    <property type="protein sequence ID" value="KAI6650296.1"/>
    <property type="molecule type" value="Genomic_DNA"/>
</dbReference>
<evidence type="ECO:0000259" key="9">
    <source>
        <dbReference type="PROSITE" id="PS50039"/>
    </source>
</evidence>
<dbReference type="PRINTS" id="PR00053">
    <property type="entry name" value="FORKHEAD"/>
</dbReference>
<dbReference type="GO" id="GO:0009653">
    <property type="term" value="P:anatomical structure morphogenesis"/>
    <property type="evidence" value="ECO:0007669"/>
    <property type="project" value="TreeGrafter"/>
</dbReference>
<dbReference type="InterPro" id="IPR001766">
    <property type="entry name" value="Fork_head_dom"/>
</dbReference>
<gene>
    <name evidence="10" type="ORF">LOD99_5974</name>
</gene>
<organism evidence="10 11">
    <name type="scientific">Oopsacas minuta</name>
    <dbReference type="NCBI Taxonomy" id="111878"/>
    <lineage>
        <taxon>Eukaryota</taxon>
        <taxon>Metazoa</taxon>
        <taxon>Porifera</taxon>
        <taxon>Hexactinellida</taxon>
        <taxon>Hexasterophora</taxon>
        <taxon>Lyssacinosida</taxon>
        <taxon>Leucopsacidae</taxon>
        <taxon>Oopsacas</taxon>
    </lineage>
</organism>
<dbReference type="Pfam" id="PF00250">
    <property type="entry name" value="Forkhead"/>
    <property type="match status" value="1"/>
</dbReference>
<accession>A0AAV7JN13</accession>
<evidence type="ECO:0000256" key="4">
    <source>
        <dbReference type="ARBA" id="ARBA00023125"/>
    </source>
</evidence>
<dbReference type="InterPro" id="IPR018122">
    <property type="entry name" value="TF_fork_head_CS_1"/>
</dbReference>
<dbReference type="GO" id="GO:0000978">
    <property type="term" value="F:RNA polymerase II cis-regulatory region sequence-specific DNA binding"/>
    <property type="evidence" value="ECO:0007669"/>
    <property type="project" value="TreeGrafter"/>
</dbReference>
<dbReference type="AlphaFoldDB" id="A0AAV7JN13"/>
<name>A0AAV7JN13_9METZ</name>
<evidence type="ECO:0000313" key="10">
    <source>
        <dbReference type="EMBL" id="KAI6650296.1"/>
    </source>
</evidence>
<evidence type="ECO:0000256" key="5">
    <source>
        <dbReference type="ARBA" id="ARBA00023242"/>
    </source>
</evidence>
<evidence type="ECO:0000256" key="6">
    <source>
        <dbReference type="ARBA" id="ARBA00034872"/>
    </source>
</evidence>
<feature type="domain" description="Fork-head" evidence="9">
    <location>
        <begin position="87"/>
        <end position="182"/>
    </location>
</feature>
<dbReference type="GO" id="GO:0000981">
    <property type="term" value="F:DNA-binding transcription factor activity, RNA polymerase II-specific"/>
    <property type="evidence" value="ECO:0007669"/>
    <property type="project" value="TreeGrafter"/>
</dbReference>
<evidence type="ECO:0000256" key="1">
    <source>
        <dbReference type="ARBA" id="ARBA00022499"/>
    </source>
</evidence>
<keyword evidence="2" id="KW-0221">Differentiation</keyword>
<dbReference type="InterPro" id="IPR050211">
    <property type="entry name" value="FOX_domain-containing"/>
</dbReference>
<dbReference type="PANTHER" id="PTHR11829">
    <property type="entry name" value="FORKHEAD BOX PROTEIN"/>
    <property type="match status" value="1"/>
</dbReference>
<keyword evidence="3" id="KW-0832">Ubl conjugation</keyword>
<evidence type="ECO:0000256" key="3">
    <source>
        <dbReference type="ARBA" id="ARBA00022843"/>
    </source>
</evidence>
<dbReference type="Proteomes" id="UP001165289">
    <property type="component" value="Unassembled WGS sequence"/>
</dbReference>
<dbReference type="GO" id="GO:0030154">
    <property type="term" value="P:cell differentiation"/>
    <property type="evidence" value="ECO:0007669"/>
    <property type="project" value="UniProtKB-KW"/>
</dbReference>
<dbReference type="InterPro" id="IPR030456">
    <property type="entry name" value="TF_fork_head_CS_2"/>
</dbReference>
<dbReference type="PROSITE" id="PS50039">
    <property type="entry name" value="FORK_HEAD_3"/>
    <property type="match status" value="1"/>
</dbReference>
<dbReference type="PROSITE" id="PS00657">
    <property type="entry name" value="FORK_HEAD_1"/>
    <property type="match status" value="1"/>
</dbReference>
<dbReference type="PROSITE" id="PS00658">
    <property type="entry name" value="FORK_HEAD_2"/>
    <property type="match status" value="1"/>
</dbReference>
<dbReference type="SUPFAM" id="SSF46785">
    <property type="entry name" value="Winged helix' DNA-binding domain"/>
    <property type="match status" value="1"/>
</dbReference>
<feature type="DNA-binding region" description="Fork-head" evidence="7">
    <location>
        <begin position="87"/>
        <end position="182"/>
    </location>
</feature>
<dbReference type="InterPro" id="IPR036388">
    <property type="entry name" value="WH-like_DNA-bd_sf"/>
</dbReference>
<dbReference type="FunFam" id="1.10.10.10:FF:000135">
    <property type="entry name" value="forkhead box protein G1"/>
    <property type="match status" value="1"/>
</dbReference>
<evidence type="ECO:0000256" key="8">
    <source>
        <dbReference type="SAM" id="MobiDB-lite"/>
    </source>
</evidence>
<sequence length="332" mass="38421">MAEPLQNTQIEEGKLRIAPPNKLIPTTQEELCQLESEIRQAIDQTIEFQKNIKNVPKVPIPTIPARLIKVTDLTENPFIPKLSSAIKPPYSYVALITMAIESKEDKQITLNGIYEYIMENFEYYNLRENQGWKNSIRHNLSLHECFIKLQVKGGKSGKSHFWTLDMKNEVIFEEGNYKRRRRRPVKRPQSNPGENGEIDEMGMYIGEPSSRFSEYYQNLFAGQAGEISPTNNTPQIEDIASPYHMDSALYSNSLQFYHQNYPNPYYPYFPYDTSSYAHLLHNSKPKDPRLMFPHPKNNSYTSEEGSSPEVKNDILSPTVFTWPETAYAHELQ</sequence>
<reference evidence="10 11" key="1">
    <citation type="journal article" date="2023" name="BMC Biol.">
        <title>The compact genome of the sponge Oopsacas minuta (Hexactinellida) is lacking key metazoan core genes.</title>
        <authorList>
            <person name="Santini S."/>
            <person name="Schenkelaars Q."/>
            <person name="Jourda C."/>
            <person name="Duchesne M."/>
            <person name="Belahbib H."/>
            <person name="Rocher C."/>
            <person name="Selva M."/>
            <person name="Riesgo A."/>
            <person name="Vervoort M."/>
            <person name="Leys S.P."/>
            <person name="Kodjabachian L."/>
            <person name="Le Bivic A."/>
            <person name="Borchiellini C."/>
            <person name="Claverie J.M."/>
            <person name="Renard E."/>
        </authorList>
    </citation>
    <scope>NUCLEOTIDE SEQUENCE [LARGE SCALE GENOMIC DNA]</scope>
    <source>
        <strain evidence="10">SPO-2</strain>
    </source>
</reference>
<evidence type="ECO:0000313" key="11">
    <source>
        <dbReference type="Proteomes" id="UP001165289"/>
    </source>
</evidence>
<keyword evidence="4 7" id="KW-0238">DNA-binding</keyword>
<protein>
    <recommendedName>
        <fullName evidence="6">Forkhead box protein L2</fullName>
    </recommendedName>
</protein>
<keyword evidence="1" id="KW-1017">Isopeptide bond</keyword>
<dbReference type="GO" id="GO:0005634">
    <property type="term" value="C:nucleus"/>
    <property type="evidence" value="ECO:0007669"/>
    <property type="project" value="UniProtKB-SubCell"/>
</dbReference>
<keyword evidence="11" id="KW-1185">Reference proteome</keyword>